<feature type="region of interest" description="Disordered" evidence="2">
    <location>
        <begin position="105"/>
        <end position="129"/>
    </location>
</feature>
<dbReference type="SUPFAM" id="SSF52058">
    <property type="entry name" value="L domain-like"/>
    <property type="match status" value="1"/>
</dbReference>
<feature type="compositionally biased region" description="Low complexity" evidence="2">
    <location>
        <begin position="108"/>
        <end position="122"/>
    </location>
</feature>
<organism evidence="3 4">
    <name type="scientific">Seminavis robusta</name>
    <dbReference type="NCBI Taxonomy" id="568900"/>
    <lineage>
        <taxon>Eukaryota</taxon>
        <taxon>Sar</taxon>
        <taxon>Stramenopiles</taxon>
        <taxon>Ochrophyta</taxon>
        <taxon>Bacillariophyta</taxon>
        <taxon>Bacillariophyceae</taxon>
        <taxon>Bacillariophycidae</taxon>
        <taxon>Naviculales</taxon>
        <taxon>Naviculaceae</taxon>
        <taxon>Seminavis</taxon>
    </lineage>
</organism>
<dbReference type="InterPro" id="IPR053213">
    <property type="entry name" value="RLP29"/>
</dbReference>
<dbReference type="Proteomes" id="UP001153069">
    <property type="component" value="Unassembled WGS sequence"/>
</dbReference>
<dbReference type="PANTHER" id="PTHR48009">
    <property type="entry name" value="LEUCINE-RICH REPEAT (LRR) FAMILY PROTEIN"/>
    <property type="match status" value="1"/>
</dbReference>
<dbReference type="InterPro" id="IPR032675">
    <property type="entry name" value="LRR_dom_sf"/>
</dbReference>
<evidence type="ECO:0000256" key="1">
    <source>
        <dbReference type="ARBA" id="ARBA00022737"/>
    </source>
</evidence>
<feature type="region of interest" description="Disordered" evidence="2">
    <location>
        <begin position="1"/>
        <end position="20"/>
    </location>
</feature>
<dbReference type="PANTHER" id="PTHR48009:SF16">
    <property type="entry name" value="LEUCINE-RICH REPEAT-CONTAINING N-TERMINAL PLANT-TYPE DOMAIN-CONTAINING PROTEIN"/>
    <property type="match status" value="1"/>
</dbReference>
<gene>
    <name evidence="3" type="ORF">SEMRO_2607_G332450.1</name>
</gene>
<dbReference type="EMBL" id="CAICTM010002605">
    <property type="protein sequence ID" value="CAB9529736.1"/>
    <property type="molecule type" value="Genomic_DNA"/>
</dbReference>
<keyword evidence="4" id="KW-1185">Reference proteome</keyword>
<feature type="region of interest" description="Disordered" evidence="2">
    <location>
        <begin position="30"/>
        <end position="55"/>
    </location>
</feature>
<protein>
    <submittedName>
        <fullName evidence="3">Leucine Rich Repeat</fullName>
    </submittedName>
</protein>
<keyword evidence="1" id="KW-0677">Repeat</keyword>
<dbReference type="FunFam" id="3.80.10.10:FF:000383">
    <property type="entry name" value="Leucine-rich repeat receptor protein kinase EMS1"/>
    <property type="match status" value="1"/>
</dbReference>
<dbReference type="AlphaFoldDB" id="A0A9N8HXS9"/>
<name>A0A9N8HXS9_9STRA</name>
<proteinExistence type="predicted"/>
<sequence length="613" mass="65844">MHVSPSEVVPGSTANDLANGGSHLVIDKTVAQEGTAGDKQEAIEDGTVCPGTISNKGSNNEAIDVLQGVPTSTPKKVSKKETIDPQLAAMGTPVSVEEWMAVPRKRASNASTSSTTHHGSSSDNDDDDAARSFSAAPVFRTVVADTSLPGAYASAPGFAYLSNRLPGLHGSLVGHSSRSFQGDSPTHASFNHDGSLVEARLVSEEGTIATAQPADTFVRRRPQRSCCGGSPKSTACLCLLGATIGAGVIVLLLWGGGVLRQSSTANQSDHIGRPTTPATLSPYEYLAQYLPADSIVSAEQDPRSPQALAIEWFVQDPFLRSYSTRQRIQQRFALATIFYALNGTTWTKNREWLSYDHHECSWYSGPSEDVIHVPKPAQSPCRGDANILTAGNKSTHEWYTHLWLGRNNLNGVLPVRELSLLSNLESIDMGYGHVRGKLFTKDLLQLSNLKEMSLLTNQISGTLMTEIGLMTNLEVLLMGKRGNNFQGGLPSELGLLTDLHVCSLSGSDFTGTIPTEIGSMSSLRVLGLAGTLLTGPMPSEIGLLSSMWLTYFFRSQLSGQVPSEIAQLKELSWFHIQDNVFSGTIPTQFGAMPSMRELAMTGNHLTGTIPWES</sequence>
<comment type="caution">
    <text evidence="3">The sequence shown here is derived from an EMBL/GenBank/DDBJ whole genome shotgun (WGS) entry which is preliminary data.</text>
</comment>
<reference evidence="3" key="1">
    <citation type="submission" date="2020-06" db="EMBL/GenBank/DDBJ databases">
        <authorList>
            <consortium name="Plant Systems Biology data submission"/>
        </authorList>
    </citation>
    <scope>NUCLEOTIDE SEQUENCE</scope>
    <source>
        <strain evidence="3">D6</strain>
    </source>
</reference>
<evidence type="ECO:0000256" key="2">
    <source>
        <dbReference type="SAM" id="MobiDB-lite"/>
    </source>
</evidence>
<evidence type="ECO:0000313" key="3">
    <source>
        <dbReference type="EMBL" id="CAB9529736.1"/>
    </source>
</evidence>
<dbReference type="Gene3D" id="3.80.10.10">
    <property type="entry name" value="Ribonuclease Inhibitor"/>
    <property type="match status" value="1"/>
</dbReference>
<dbReference type="OrthoDB" id="511504at2759"/>
<evidence type="ECO:0000313" key="4">
    <source>
        <dbReference type="Proteomes" id="UP001153069"/>
    </source>
</evidence>
<accession>A0A9N8HXS9</accession>